<sequence>MVTTRPGNATKKVAEPVLAMRQKRRSPAEVMAAKVAAEEERDKATKLKQQGLTRIAEIQDKAAAEQTKASSSKQPRPRPRKAGQGGRQADSDVDGEIEGSAAIDVGVSEKEGGDSENIEEEDPKKGSRSRKTSHRDAINALRTIKEGQDTVEAESDPRGGGGEKGKNIIAEYVTLPSTPIMLLLTKPTLFFWNHIRDPPRDDSADKKQGFMGSVSSWRTSIDHTKQNKSSAVRSRTTRSAARTRGSKVTSISKKSTLSHVFPPPSTAVHSDDDIDEQPGTRPDRDDSAEHEAQLAAADTLMSMNKAQRGPASTIRDVSPTLYDQPPFTQKPSSAQRPAATSPADRESDVPMDGEASSSQRFQGTKRSTNSRSKTSGKKPGKKGKGKRKASRTAKFAVDGDTTNPKRSGFTTDDLPAGATDGNLWRGYLLPSYAKWNGSQSRPW</sequence>
<reference evidence="1" key="1">
    <citation type="journal article" date="2021" name="New Phytol.">
        <title>Evolutionary innovations through gain and loss of genes in the ectomycorrhizal Boletales.</title>
        <authorList>
            <person name="Wu G."/>
            <person name="Miyauchi S."/>
            <person name="Morin E."/>
            <person name="Kuo A."/>
            <person name="Drula E."/>
            <person name="Varga T."/>
            <person name="Kohler A."/>
            <person name="Feng B."/>
            <person name="Cao Y."/>
            <person name="Lipzen A."/>
            <person name="Daum C."/>
            <person name="Hundley H."/>
            <person name="Pangilinan J."/>
            <person name="Johnson J."/>
            <person name="Barry K."/>
            <person name="LaButti K."/>
            <person name="Ng V."/>
            <person name="Ahrendt S."/>
            <person name="Min B."/>
            <person name="Choi I.G."/>
            <person name="Park H."/>
            <person name="Plett J.M."/>
            <person name="Magnuson J."/>
            <person name="Spatafora J.W."/>
            <person name="Nagy L.G."/>
            <person name="Henrissat B."/>
            <person name="Grigoriev I.V."/>
            <person name="Yang Z.L."/>
            <person name="Xu J."/>
            <person name="Martin F.M."/>
        </authorList>
    </citation>
    <scope>NUCLEOTIDE SEQUENCE</scope>
    <source>
        <strain evidence="1">KUC20120723A-06</strain>
    </source>
</reference>
<organism evidence="1 2">
    <name type="scientific">Leucogyrophana mollusca</name>
    <dbReference type="NCBI Taxonomy" id="85980"/>
    <lineage>
        <taxon>Eukaryota</taxon>
        <taxon>Fungi</taxon>
        <taxon>Dikarya</taxon>
        <taxon>Basidiomycota</taxon>
        <taxon>Agaricomycotina</taxon>
        <taxon>Agaricomycetes</taxon>
        <taxon>Agaricomycetidae</taxon>
        <taxon>Boletales</taxon>
        <taxon>Boletales incertae sedis</taxon>
        <taxon>Leucogyrophana</taxon>
    </lineage>
</organism>
<proteinExistence type="predicted"/>
<evidence type="ECO:0000313" key="2">
    <source>
        <dbReference type="Proteomes" id="UP000790709"/>
    </source>
</evidence>
<accession>A0ACB8AXH5</accession>
<comment type="caution">
    <text evidence="1">The sequence shown here is derived from an EMBL/GenBank/DDBJ whole genome shotgun (WGS) entry which is preliminary data.</text>
</comment>
<name>A0ACB8AXH5_9AGAM</name>
<gene>
    <name evidence="1" type="ORF">BV22DRAFT_1052272</name>
</gene>
<dbReference type="Proteomes" id="UP000790709">
    <property type="component" value="Unassembled WGS sequence"/>
</dbReference>
<evidence type="ECO:0000313" key="1">
    <source>
        <dbReference type="EMBL" id="KAH7917674.1"/>
    </source>
</evidence>
<keyword evidence="2" id="KW-1185">Reference proteome</keyword>
<feature type="non-terminal residue" evidence="1">
    <location>
        <position position="443"/>
    </location>
</feature>
<protein>
    <submittedName>
        <fullName evidence="1">Uncharacterized protein</fullName>
    </submittedName>
</protein>
<dbReference type="EMBL" id="MU266971">
    <property type="protein sequence ID" value="KAH7917674.1"/>
    <property type="molecule type" value="Genomic_DNA"/>
</dbReference>